<dbReference type="EMBL" id="JAWDJW010006341">
    <property type="protein sequence ID" value="KAK3065275.1"/>
    <property type="molecule type" value="Genomic_DNA"/>
</dbReference>
<keyword evidence="2" id="KW-1185">Reference proteome</keyword>
<sequence>MHDQTTTAGGIVQKNLPQPLADKDIADDMSKLRTSIKTHVENFHHLEAVNPVPHEQLALQRLGESDAEAARFASLLPEPATRAAALRALIAISVFQRIEHRGNPELTLLPPEVVSCLHSMPEVGNPQVTAAFKSKWRVITARLVDSFYAESKFGPNDPRSRHIKRALDALSPVLQPYMSKEGLMKARGSLEAIMRQAAKLGLKLFSQPSTFAYLWDDRAGTGKNSLVVFPGLSLVADENGRVLSSPKRLTEDDSVRVL</sequence>
<dbReference type="Proteomes" id="UP001186974">
    <property type="component" value="Unassembled WGS sequence"/>
</dbReference>
<proteinExistence type="predicted"/>
<evidence type="ECO:0000313" key="2">
    <source>
        <dbReference type="Proteomes" id="UP001186974"/>
    </source>
</evidence>
<organism evidence="1 2">
    <name type="scientific">Coniosporium uncinatum</name>
    <dbReference type="NCBI Taxonomy" id="93489"/>
    <lineage>
        <taxon>Eukaryota</taxon>
        <taxon>Fungi</taxon>
        <taxon>Dikarya</taxon>
        <taxon>Ascomycota</taxon>
        <taxon>Pezizomycotina</taxon>
        <taxon>Dothideomycetes</taxon>
        <taxon>Dothideomycetes incertae sedis</taxon>
        <taxon>Coniosporium</taxon>
    </lineage>
</organism>
<name>A0ACC3DCU2_9PEZI</name>
<accession>A0ACC3DCU2</accession>
<reference evidence="1" key="1">
    <citation type="submission" date="2024-09" db="EMBL/GenBank/DDBJ databases">
        <title>Black Yeasts Isolated from many extreme environments.</title>
        <authorList>
            <person name="Coleine C."/>
            <person name="Stajich J.E."/>
            <person name="Selbmann L."/>
        </authorList>
    </citation>
    <scope>NUCLEOTIDE SEQUENCE</scope>
    <source>
        <strain evidence="1">CCFEE 5737</strain>
    </source>
</reference>
<protein>
    <submittedName>
        <fullName evidence="1">Uncharacterized protein</fullName>
    </submittedName>
</protein>
<evidence type="ECO:0000313" key="1">
    <source>
        <dbReference type="EMBL" id="KAK3065275.1"/>
    </source>
</evidence>
<gene>
    <name evidence="1" type="ORF">LTS18_003149</name>
</gene>
<comment type="caution">
    <text evidence="1">The sequence shown here is derived from an EMBL/GenBank/DDBJ whole genome shotgun (WGS) entry which is preliminary data.</text>
</comment>